<evidence type="ECO:0000313" key="6">
    <source>
        <dbReference type="Proteomes" id="UP000076603"/>
    </source>
</evidence>
<dbReference type="SUPFAM" id="SSF56176">
    <property type="entry name" value="FAD-binding/transporter-associated domain-like"/>
    <property type="match status" value="1"/>
</dbReference>
<name>A0A162SN38_9CLOT</name>
<gene>
    <name evidence="5" type="primary">cutM_1</name>
    <name evidence="5" type="ORF">CLMAG_34030</name>
</gene>
<keyword evidence="1" id="KW-0285">Flavoprotein</keyword>
<keyword evidence="3 5" id="KW-0560">Oxidoreductase</keyword>
<dbReference type="Gene3D" id="3.30.465.10">
    <property type="match status" value="1"/>
</dbReference>
<dbReference type="GO" id="GO:0071949">
    <property type="term" value="F:FAD binding"/>
    <property type="evidence" value="ECO:0007669"/>
    <property type="project" value="InterPro"/>
</dbReference>
<dbReference type="InterPro" id="IPR016167">
    <property type="entry name" value="FAD-bd_PCMH_sub1"/>
</dbReference>
<dbReference type="PANTHER" id="PTHR42659">
    <property type="entry name" value="XANTHINE DEHYDROGENASE SUBUNIT C-RELATED"/>
    <property type="match status" value="1"/>
</dbReference>
<dbReference type="Pfam" id="PF00941">
    <property type="entry name" value="FAD_binding_5"/>
    <property type="match status" value="1"/>
</dbReference>
<dbReference type="PATRIC" id="fig|1121326.3.peg.3441"/>
<reference evidence="5 6" key="1">
    <citation type="submission" date="2016-04" db="EMBL/GenBank/DDBJ databases">
        <title>Genome sequence of Clostridium magnum DSM 2767.</title>
        <authorList>
            <person name="Poehlein A."/>
            <person name="Uhlig R."/>
            <person name="Fischer R."/>
            <person name="Bahl H."/>
            <person name="Daniel R."/>
        </authorList>
    </citation>
    <scope>NUCLEOTIDE SEQUENCE [LARGE SCALE GENOMIC DNA]</scope>
    <source>
        <strain evidence="5 6">DSM 2767</strain>
    </source>
</reference>
<dbReference type="EMBL" id="LWAE01000003">
    <property type="protein sequence ID" value="KZL91644.1"/>
    <property type="molecule type" value="Genomic_DNA"/>
</dbReference>
<dbReference type="Gene3D" id="3.30.43.10">
    <property type="entry name" value="Uridine Diphospho-n-acetylenolpyruvylglucosamine Reductase, domain 2"/>
    <property type="match status" value="1"/>
</dbReference>
<dbReference type="AlphaFoldDB" id="A0A162SN38"/>
<evidence type="ECO:0000256" key="2">
    <source>
        <dbReference type="ARBA" id="ARBA00022827"/>
    </source>
</evidence>
<dbReference type="InterPro" id="IPR002346">
    <property type="entry name" value="Mopterin_DH_FAD-bd"/>
</dbReference>
<dbReference type="RefSeq" id="WP_066624686.1">
    <property type="nucleotide sequence ID" value="NZ_FQXL01000005.1"/>
</dbReference>
<dbReference type="InterPro" id="IPR036683">
    <property type="entry name" value="CO_DH_flav_C_dom_sf"/>
</dbReference>
<dbReference type="SUPFAM" id="SSF55447">
    <property type="entry name" value="CO dehydrogenase flavoprotein C-terminal domain-like"/>
    <property type="match status" value="1"/>
</dbReference>
<dbReference type="PROSITE" id="PS51387">
    <property type="entry name" value="FAD_PCMH"/>
    <property type="match status" value="1"/>
</dbReference>
<keyword evidence="6" id="KW-1185">Reference proteome</keyword>
<evidence type="ECO:0000256" key="3">
    <source>
        <dbReference type="ARBA" id="ARBA00023002"/>
    </source>
</evidence>
<organism evidence="5 6">
    <name type="scientific">Clostridium magnum DSM 2767</name>
    <dbReference type="NCBI Taxonomy" id="1121326"/>
    <lineage>
        <taxon>Bacteria</taxon>
        <taxon>Bacillati</taxon>
        <taxon>Bacillota</taxon>
        <taxon>Clostridia</taxon>
        <taxon>Eubacteriales</taxon>
        <taxon>Clostridiaceae</taxon>
        <taxon>Clostridium</taxon>
    </lineage>
</organism>
<protein>
    <submittedName>
        <fullName evidence="5">Carbon monoxide dehydrogenase medium chain</fullName>
        <ecNumber evidence="5">1.2.99.2</ecNumber>
    </submittedName>
</protein>
<dbReference type="Proteomes" id="UP000076603">
    <property type="component" value="Unassembled WGS sequence"/>
</dbReference>
<evidence type="ECO:0000313" key="5">
    <source>
        <dbReference type="EMBL" id="KZL91644.1"/>
    </source>
</evidence>
<dbReference type="OrthoDB" id="9789842at2"/>
<evidence type="ECO:0000256" key="1">
    <source>
        <dbReference type="ARBA" id="ARBA00022630"/>
    </source>
</evidence>
<dbReference type="SMART" id="SM01092">
    <property type="entry name" value="CO_deh_flav_C"/>
    <property type="match status" value="1"/>
</dbReference>
<accession>A0A162SN38</accession>
<evidence type="ECO:0000259" key="4">
    <source>
        <dbReference type="PROSITE" id="PS51387"/>
    </source>
</evidence>
<proteinExistence type="predicted"/>
<feature type="domain" description="FAD-binding PCMH-type" evidence="4">
    <location>
        <begin position="1"/>
        <end position="176"/>
    </location>
</feature>
<dbReference type="InterPro" id="IPR005107">
    <property type="entry name" value="CO_DH_flav_C"/>
</dbReference>
<dbReference type="Gene3D" id="3.30.390.50">
    <property type="entry name" value="CO dehydrogenase flavoprotein, C-terminal domain"/>
    <property type="match status" value="1"/>
</dbReference>
<dbReference type="InterPro" id="IPR051312">
    <property type="entry name" value="Diverse_Substr_Oxidored"/>
</dbReference>
<dbReference type="InterPro" id="IPR036318">
    <property type="entry name" value="FAD-bd_PCMH-like_sf"/>
</dbReference>
<sequence length="278" mass="30564">MQQFQYLKPKTLKEALNLIDKYRKDARILAGGTDVIVALKGNVIHCKYLIDVKGIKELKGISYSNKTGLSIGAAVILNDIIESDKIKPSHKILVDASKTLANVLIRNKATLVGNICNSSPGGDMLPASLVLEGKVCVFSIEGSREIELKDFFIGVKKNILKENEIVTKVIYPPIQGKGIFIKKSRIKGHDLSQISVAGYLKSDGGLKFSLGAVAPTPVLIDDFENYKNKQLADYSEIVADKVISKINPISDVRATREYRLAIARYFTCQIAKKLGEVK</sequence>
<dbReference type="Pfam" id="PF03450">
    <property type="entry name" value="CO_deh_flav_C"/>
    <property type="match status" value="1"/>
</dbReference>
<dbReference type="STRING" id="1121326.CLMAG_34030"/>
<keyword evidence="2" id="KW-0274">FAD</keyword>
<dbReference type="InterPro" id="IPR016169">
    <property type="entry name" value="FAD-bd_PCMH_sub2"/>
</dbReference>
<comment type="caution">
    <text evidence="5">The sequence shown here is derived from an EMBL/GenBank/DDBJ whole genome shotgun (WGS) entry which is preliminary data.</text>
</comment>
<dbReference type="InterPro" id="IPR016166">
    <property type="entry name" value="FAD-bd_PCMH"/>
</dbReference>
<dbReference type="EC" id="1.2.99.2" evidence="5"/>
<dbReference type="GO" id="GO:0016491">
    <property type="term" value="F:oxidoreductase activity"/>
    <property type="evidence" value="ECO:0007669"/>
    <property type="project" value="UniProtKB-KW"/>
</dbReference>
<dbReference type="PANTHER" id="PTHR42659:SF2">
    <property type="entry name" value="XANTHINE DEHYDROGENASE SUBUNIT C-RELATED"/>
    <property type="match status" value="1"/>
</dbReference>